<evidence type="ECO:0000313" key="2">
    <source>
        <dbReference type="Proteomes" id="UP001219934"/>
    </source>
</evidence>
<accession>A0AAD6B6I9</accession>
<keyword evidence="2" id="KW-1185">Reference proteome</keyword>
<reference evidence="1" key="1">
    <citation type="submission" date="2022-11" db="EMBL/GenBank/DDBJ databases">
        <title>Chromosome-level genome of Pogonophryne albipinna.</title>
        <authorList>
            <person name="Jo E."/>
        </authorList>
    </citation>
    <scope>NUCLEOTIDE SEQUENCE</scope>
    <source>
        <strain evidence="1">SGF0006</strain>
        <tissue evidence="1">Muscle</tissue>
    </source>
</reference>
<sequence>EREYEYFMLEWVVKLTVKWLSEQGSVQRILCGKQEWATHLTATYDLNTKSRVLSSATI</sequence>
<protein>
    <submittedName>
        <fullName evidence="1">Uncharacterized protein</fullName>
    </submittedName>
</protein>
<name>A0AAD6B6I9_9TELE</name>
<evidence type="ECO:0000313" key="1">
    <source>
        <dbReference type="EMBL" id="KAJ4936577.1"/>
    </source>
</evidence>
<comment type="caution">
    <text evidence="1">The sequence shown here is derived from an EMBL/GenBank/DDBJ whole genome shotgun (WGS) entry which is preliminary data.</text>
</comment>
<dbReference type="AlphaFoldDB" id="A0AAD6B6I9"/>
<dbReference type="EMBL" id="JAPTMU010000010">
    <property type="protein sequence ID" value="KAJ4936577.1"/>
    <property type="molecule type" value="Genomic_DNA"/>
</dbReference>
<proteinExistence type="predicted"/>
<organism evidence="1 2">
    <name type="scientific">Pogonophryne albipinna</name>
    <dbReference type="NCBI Taxonomy" id="1090488"/>
    <lineage>
        <taxon>Eukaryota</taxon>
        <taxon>Metazoa</taxon>
        <taxon>Chordata</taxon>
        <taxon>Craniata</taxon>
        <taxon>Vertebrata</taxon>
        <taxon>Euteleostomi</taxon>
        <taxon>Actinopterygii</taxon>
        <taxon>Neopterygii</taxon>
        <taxon>Teleostei</taxon>
        <taxon>Neoteleostei</taxon>
        <taxon>Acanthomorphata</taxon>
        <taxon>Eupercaria</taxon>
        <taxon>Perciformes</taxon>
        <taxon>Notothenioidei</taxon>
        <taxon>Pogonophryne</taxon>
    </lineage>
</organism>
<dbReference type="Proteomes" id="UP001219934">
    <property type="component" value="Unassembled WGS sequence"/>
</dbReference>
<gene>
    <name evidence="1" type="ORF">JOQ06_001166</name>
</gene>
<feature type="non-terminal residue" evidence="1">
    <location>
        <position position="1"/>
    </location>
</feature>